<dbReference type="Proteomes" id="UP000239002">
    <property type="component" value="Unassembled WGS sequence"/>
</dbReference>
<sequence>MFKEQIDDMDICFFSFDNNDEDIAKFSTEELGKINLLKAISKELPYKMESQELNLIRNQIKGNLLIEQEFLGSKYNASSNCLYLEGKQKGYQSNYFSSPYFEKSEYIESIDTVNQSHYSCTFLDWYTVNGSLRMTNKEINSVFLETKYHLLDQENPIIHKWEEKWLHHFDDYKNVDACSWTLFYPKSKITIVLLIIPYL</sequence>
<proteinExistence type="predicted"/>
<dbReference type="AlphaFoldDB" id="A0A2S6IML2"/>
<organism evidence="1 2">
    <name type="scientific">Nonlabens xylanidelens</name>
    <dbReference type="NCBI Taxonomy" id="191564"/>
    <lineage>
        <taxon>Bacteria</taxon>
        <taxon>Pseudomonadati</taxon>
        <taxon>Bacteroidota</taxon>
        <taxon>Flavobacteriia</taxon>
        <taxon>Flavobacteriales</taxon>
        <taxon>Flavobacteriaceae</taxon>
        <taxon>Nonlabens</taxon>
    </lineage>
</organism>
<gene>
    <name evidence="1" type="ORF">LY01_01036</name>
</gene>
<protein>
    <submittedName>
        <fullName evidence="1">Uncharacterized protein</fullName>
    </submittedName>
</protein>
<comment type="caution">
    <text evidence="1">The sequence shown here is derived from an EMBL/GenBank/DDBJ whole genome shotgun (WGS) entry which is preliminary data.</text>
</comment>
<dbReference type="EMBL" id="PTJE01000002">
    <property type="protein sequence ID" value="PPK95449.1"/>
    <property type="molecule type" value="Genomic_DNA"/>
</dbReference>
<accession>A0A2S6IML2</accession>
<name>A0A2S6IML2_9FLAO</name>
<evidence type="ECO:0000313" key="2">
    <source>
        <dbReference type="Proteomes" id="UP000239002"/>
    </source>
</evidence>
<keyword evidence="2" id="KW-1185">Reference proteome</keyword>
<evidence type="ECO:0000313" key="1">
    <source>
        <dbReference type="EMBL" id="PPK95449.1"/>
    </source>
</evidence>
<reference evidence="1 2" key="1">
    <citation type="submission" date="2018-02" db="EMBL/GenBank/DDBJ databases">
        <title>Genomic Encyclopedia of Archaeal and Bacterial Type Strains, Phase II (KMG-II): from individual species to whole genera.</title>
        <authorList>
            <person name="Goeker M."/>
        </authorList>
    </citation>
    <scope>NUCLEOTIDE SEQUENCE [LARGE SCALE GENOMIC DNA]</scope>
    <source>
        <strain evidence="1 2">DSM 16809</strain>
    </source>
</reference>